<sequence length="134" mass="14886">MSKIFPKTIVQCSPLTLPHTSFTAPHFRHVCTTCPSSRTSLFVSHHVSPIVTHNFSLLTSLAIPHSQITNCETGYNAMLRTTLFYRHHDEICRCIQILSRSTNNNLVLIGEPGVGKTAISEGNDEECSSWNECA</sequence>
<proteinExistence type="predicted"/>
<evidence type="ECO:0000313" key="2">
    <source>
        <dbReference type="Proteomes" id="UP000291084"/>
    </source>
</evidence>
<protein>
    <submittedName>
        <fullName evidence="1">Uncharacterized protein</fullName>
    </submittedName>
</protein>
<dbReference type="SUPFAM" id="SSF52540">
    <property type="entry name" value="P-loop containing nucleoside triphosphate hydrolases"/>
    <property type="match status" value="1"/>
</dbReference>
<name>A0A0S3R2C3_PHAAN</name>
<gene>
    <name evidence="1" type="primary">Vigan.01G248600</name>
    <name evidence="1" type="ORF">VIGAN_01248600</name>
</gene>
<keyword evidence="2" id="KW-1185">Reference proteome</keyword>
<accession>A0A0S3R2C3</accession>
<dbReference type="Gene3D" id="3.40.50.300">
    <property type="entry name" value="P-loop containing nucleotide triphosphate hydrolases"/>
    <property type="match status" value="1"/>
</dbReference>
<dbReference type="InterPro" id="IPR027417">
    <property type="entry name" value="P-loop_NTPase"/>
</dbReference>
<organism evidence="1 2">
    <name type="scientific">Vigna angularis var. angularis</name>
    <dbReference type="NCBI Taxonomy" id="157739"/>
    <lineage>
        <taxon>Eukaryota</taxon>
        <taxon>Viridiplantae</taxon>
        <taxon>Streptophyta</taxon>
        <taxon>Embryophyta</taxon>
        <taxon>Tracheophyta</taxon>
        <taxon>Spermatophyta</taxon>
        <taxon>Magnoliopsida</taxon>
        <taxon>eudicotyledons</taxon>
        <taxon>Gunneridae</taxon>
        <taxon>Pentapetalae</taxon>
        <taxon>rosids</taxon>
        <taxon>fabids</taxon>
        <taxon>Fabales</taxon>
        <taxon>Fabaceae</taxon>
        <taxon>Papilionoideae</taxon>
        <taxon>50 kb inversion clade</taxon>
        <taxon>NPAAA clade</taxon>
        <taxon>indigoferoid/millettioid clade</taxon>
        <taxon>Phaseoleae</taxon>
        <taxon>Vigna</taxon>
    </lineage>
</organism>
<reference evidence="1 2" key="1">
    <citation type="journal article" date="2015" name="Sci. Rep.">
        <title>The power of single molecule real-time sequencing technology in the de novo assembly of a eukaryotic genome.</title>
        <authorList>
            <person name="Sakai H."/>
            <person name="Naito K."/>
            <person name="Ogiso-Tanaka E."/>
            <person name="Takahashi Y."/>
            <person name="Iseki K."/>
            <person name="Muto C."/>
            <person name="Satou K."/>
            <person name="Teruya K."/>
            <person name="Shiroma A."/>
            <person name="Shimoji M."/>
            <person name="Hirano T."/>
            <person name="Itoh T."/>
            <person name="Kaga A."/>
            <person name="Tomooka N."/>
        </authorList>
    </citation>
    <scope>NUCLEOTIDE SEQUENCE [LARGE SCALE GENOMIC DNA]</scope>
    <source>
        <strain evidence="2">cv. Shumari</strain>
    </source>
</reference>
<evidence type="ECO:0000313" key="1">
    <source>
        <dbReference type="EMBL" id="BAT74741.1"/>
    </source>
</evidence>
<dbReference type="Proteomes" id="UP000291084">
    <property type="component" value="Chromosome 1"/>
</dbReference>
<dbReference type="EMBL" id="AP015034">
    <property type="protein sequence ID" value="BAT74741.1"/>
    <property type="molecule type" value="Genomic_DNA"/>
</dbReference>
<dbReference type="AlphaFoldDB" id="A0A0S3R2C3"/>